<dbReference type="SUPFAM" id="SSF51445">
    <property type="entry name" value="(Trans)glycosidases"/>
    <property type="match status" value="1"/>
</dbReference>
<dbReference type="InterPro" id="IPR050288">
    <property type="entry name" value="Cellulose_deg_GH3"/>
</dbReference>
<dbReference type="Pfam" id="PF14310">
    <property type="entry name" value="Fn3-like"/>
    <property type="match status" value="1"/>
</dbReference>
<dbReference type="AlphaFoldDB" id="A0A1Y3Y3F9"/>
<dbReference type="FunFam" id="2.60.40.10:FF:000495">
    <property type="entry name" value="Periplasmic beta-glucosidase"/>
    <property type="match status" value="1"/>
</dbReference>
<dbReference type="InterPro" id="IPR002772">
    <property type="entry name" value="Glyco_hydro_3_C"/>
</dbReference>
<dbReference type="PANTHER" id="PTHR42715">
    <property type="entry name" value="BETA-GLUCOSIDASE"/>
    <property type="match status" value="1"/>
</dbReference>
<comment type="function">
    <text evidence="4">Catalyzes the hydrolysis of a non-reducing terminal alpha-L-arabinopyranosidic linkage in ginsenoside Rb2 (alpha-L-arabinopyranosyl-(1-&gt;6)-alpha-D-glucopyranosyl) to release alpha-D-glucopyranosyl (Rd). It is not able to hydrolyze alpha-L-arabinofuranosyl-(1-&gt;6)-alpha-D-glucopyranosyl (Rc).</text>
</comment>
<proteinExistence type="inferred from homology"/>
<dbReference type="Proteomes" id="UP000195781">
    <property type="component" value="Unassembled WGS sequence"/>
</dbReference>
<feature type="domain" description="Fibronectin type III-like" evidence="7">
    <location>
        <begin position="578"/>
        <end position="648"/>
    </location>
</feature>
<dbReference type="InterPro" id="IPR013783">
    <property type="entry name" value="Ig-like_fold"/>
</dbReference>
<evidence type="ECO:0000256" key="5">
    <source>
        <dbReference type="ARBA" id="ARBA00074219"/>
    </source>
</evidence>
<comment type="caution">
    <text evidence="8">The sequence shown here is derived from an EMBL/GenBank/DDBJ whole genome shotgun (WGS) entry which is preliminary data.</text>
</comment>
<dbReference type="PANTHER" id="PTHR42715:SF10">
    <property type="entry name" value="BETA-GLUCOSIDASE"/>
    <property type="match status" value="1"/>
</dbReference>
<dbReference type="Pfam" id="PF01915">
    <property type="entry name" value="Glyco_hydro_3_C"/>
    <property type="match status" value="1"/>
</dbReference>
<keyword evidence="2 6" id="KW-0378">Hydrolase</keyword>
<reference evidence="9" key="1">
    <citation type="submission" date="2017-04" db="EMBL/GenBank/DDBJ databases">
        <title>Function of individual gut microbiota members based on whole genome sequencing of pure cultures obtained from chicken caecum.</title>
        <authorList>
            <person name="Medvecky M."/>
            <person name="Cejkova D."/>
            <person name="Polansky O."/>
            <person name="Karasova D."/>
            <person name="Kubasova T."/>
            <person name="Cizek A."/>
            <person name="Rychlik I."/>
        </authorList>
    </citation>
    <scope>NUCLEOTIDE SEQUENCE [LARGE SCALE GENOMIC DNA]</scope>
    <source>
        <strain evidence="9">An5</strain>
    </source>
</reference>
<dbReference type="InterPro" id="IPR026891">
    <property type="entry name" value="Fn3-like"/>
</dbReference>
<dbReference type="InterPro" id="IPR017853">
    <property type="entry name" value="GH"/>
</dbReference>
<dbReference type="InterPro" id="IPR001764">
    <property type="entry name" value="Glyco_hydro_3_N"/>
</dbReference>
<evidence type="ECO:0000313" key="8">
    <source>
        <dbReference type="EMBL" id="OUN89909.1"/>
    </source>
</evidence>
<keyword evidence="3" id="KW-0119">Carbohydrate metabolism</keyword>
<comment type="similarity">
    <text evidence="1 6">Belongs to the glycosyl hydrolase 3 family.</text>
</comment>
<dbReference type="SUPFAM" id="SSF52279">
    <property type="entry name" value="Beta-D-glucan exohydrolase, C-terminal domain"/>
    <property type="match status" value="1"/>
</dbReference>
<keyword evidence="9" id="KW-1185">Reference proteome</keyword>
<dbReference type="PROSITE" id="PS00775">
    <property type="entry name" value="GLYCOSYL_HYDROL_F3"/>
    <property type="match status" value="1"/>
</dbReference>
<dbReference type="PRINTS" id="PR00133">
    <property type="entry name" value="GLHYDRLASE3"/>
</dbReference>
<dbReference type="Gene3D" id="2.60.40.10">
    <property type="entry name" value="Immunoglobulins"/>
    <property type="match status" value="1"/>
</dbReference>
<keyword evidence="6" id="KW-0326">Glycosidase</keyword>
<evidence type="ECO:0000256" key="6">
    <source>
        <dbReference type="RuleBase" id="RU361161"/>
    </source>
</evidence>
<dbReference type="RefSeq" id="WP_094334784.1">
    <property type="nucleotide sequence ID" value="NZ_NFIE01000001.1"/>
</dbReference>
<dbReference type="InterPro" id="IPR036962">
    <property type="entry name" value="Glyco_hydro_3_N_sf"/>
</dbReference>
<dbReference type="EMBL" id="NFIE01000001">
    <property type="protein sequence ID" value="OUN89909.1"/>
    <property type="molecule type" value="Genomic_DNA"/>
</dbReference>
<evidence type="ECO:0000313" key="9">
    <source>
        <dbReference type="Proteomes" id="UP000195781"/>
    </source>
</evidence>
<evidence type="ECO:0000256" key="3">
    <source>
        <dbReference type="ARBA" id="ARBA00023277"/>
    </source>
</evidence>
<dbReference type="Pfam" id="PF00933">
    <property type="entry name" value="Glyco_hydro_3"/>
    <property type="match status" value="1"/>
</dbReference>
<accession>A0A1Y3Y3F9</accession>
<evidence type="ECO:0000259" key="7">
    <source>
        <dbReference type="SMART" id="SM01217"/>
    </source>
</evidence>
<organism evidence="8 9">
    <name type="scientific">[Collinsella] massiliensis</name>
    <dbReference type="NCBI Taxonomy" id="1232426"/>
    <lineage>
        <taxon>Bacteria</taxon>
        <taxon>Bacillati</taxon>
        <taxon>Actinomycetota</taxon>
        <taxon>Coriobacteriia</taxon>
        <taxon>Coriobacteriales</taxon>
        <taxon>Coriobacteriaceae</taxon>
        <taxon>Enorma</taxon>
    </lineage>
</organism>
<dbReference type="Gene3D" id="3.40.50.1700">
    <property type="entry name" value="Glycoside hydrolase family 3 C-terminal domain"/>
    <property type="match status" value="1"/>
</dbReference>
<dbReference type="SMART" id="SM01217">
    <property type="entry name" value="Fn3_like"/>
    <property type="match status" value="1"/>
</dbReference>
<dbReference type="GO" id="GO:0005975">
    <property type="term" value="P:carbohydrate metabolic process"/>
    <property type="evidence" value="ECO:0007669"/>
    <property type="project" value="InterPro"/>
</dbReference>
<dbReference type="InterPro" id="IPR019800">
    <property type="entry name" value="Glyco_hydro_3_AS"/>
</dbReference>
<evidence type="ECO:0000256" key="2">
    <source>
        <dbReference type="ARBA" id="ARBA00022801"/>
    </source>
</evidence>
<dbReference type="OrthoDB" id="3187421at2"/>
<sequence>MDIKEIMEQMTLEEKAEVCSGGDFWHTRAFERLGVPAVMMTDGPSGLRKQGGTGDHLGMQESVPAVCFPSSAAVASSFDTALAGELGAELGEECQAEDVALLLGPGLNIKRSPLCGRDFEYYSEDPVLAGEMGAALVRGVQSRGVGSCIKHFACNNQETGRMVSDSVVDERTLHEVYLAPFETVVKQARPWAVMCAYNKVNGTYCAENRLLLTEILRDDWGFEGMVVTDWGAVKNRALGIRAGLDLEMPGGTDRGTKQILAALEDGGLTEGELDLAVENVLSFVEKAVAGSRTVAPDLERGYRLAVQVAERSAVLLKNEDGALPLAEGAPVAFIGDFARDPRYQGGGSSHVNSAKRSNPLDEAPAGVVFAQGYREADEEPDRALIDEAVAVARAADAAVVFAGLPERYESEGFDRTTLDMPAAQNALIAAVAAAQPRTVVVLLNGAPVTMPWADDVAAILEMYLPGDGAGEAAVSLLYGRANPSGKLAETFPMKLSDNPSYLNFPGEDDRTEYREGVFVGYRYYDAKELPVRYPFGHGLSYTTFAYSDLALDADAFTEGGELTCALTVTNTGACAGEEVVQLYVAPPAGMRRRPVRELKRFAKVALEPGESTRVAFTLDARALSYYEPLLHAFFAESGAYGIEVGASSRDIRLRATVAFTATRSLPRAFSAHSTLADIMATPAGAQVFGPVFDRMVAGAREAAGSDDVEGTRAMLAGIQLSSLVGFGMIGEEQLDGLIAQLNAAQTE</sequence>
<dbReference type="GO" id="GO:0008422">
    <property type="term" value="F:beta-glucosidase activity"/>
    <property type="evidence" value="ECO:0007669"/>
    <property type="project" value="UniProtKB-ARBA"/>
</dbReference>
<dbReference type="InterPro" id="IPR036881">
    <property type="entry name" value="Glyco_hydro_3_C_sf"/>
</dbReference>
<evidence type="ECO:0000256" key="4">
    <source>
        <dbReference type="ARBA" id="ARBA00058905"/>
    </source>
</evidence>
<evidence type="ECO:0000256" key="1">
    <source>
        <dbReference type="ARBA" id="ARBA00005336"/>
    </source>
</evidence>
<dbReference type="Gene3D" id="3.20.20.300">
    <property type="entry name" value="Glycoside hydrolase, family 3, N-terminal domain"/>
    <property type="match status" value="1"/>
</dbReference>
<protein>
    <recommendedName>
        <fullName evidence="5">Exo-alpha-(1-&gt;6)-L-arabinopyranosidase</fullName>
    </recommendedName>
</protein>
<gene>
    <name evidence="8" type="ORF">B5G02_00715</name>
</gene>
<name>A0A1Y3Y3F9_9ACTN</name>